<dbReference type="EMBL" id="NWMW01000002">
    <property type="protein sequence ID" value="PCD02724.1"/>
    <property type="molecule type" value="Genomic_DNA"/>
</dbReference>
<keyword evidence="4" id="KW-1185">Reference proteome</keyword>
<dbReference type="SUPFAM" id="SSF52266">
    <property type="entry name" value="SGNH hydrolase"/>
    <property type="match status" value="1"/>
</dbReference>
<comment type="caution">
    <text evidence="3">The sequence shown here is derived from an EMBL/GenBank/DDBJ whole genome shotgun (WGS) entry which is preliminary data.</text>
</comment>
<protein>
    <submittedName>
        <fullName evidence="3">GDSL family lipase</fullName>
    </submittedName>
</protein>
<dbReference type="PANTHER" id="PTHR43784">
    <property type="entry name" value="GDSL-LIKE LIPASE/ACYLHYDROLASE, PUTATIVE (AFU_ORTHOLOGUE AFUA_2G00820)-RELATED"/>
    <property type="match status" value="1"/>
</dbReference>
<accession>A0A2A4B4Y7</accession>
<gene>
    <name evidence="3" type="ORF">COC42_15210</name>
</gene>
<dbReference type="OrthoDB" id="1828825at2"/>
<dbReference type="PROSITE" id="PS51257">
    <property type="entry name" value="PROKAR_LIPOPROTEIN"/>
    <property type="match status" value="1"/>
</dbReference>
<dbReference type="PANTHER" id="PTHR43784:SF2">
    <property type="entry name" value="GDSL-LIKE LIPASE_ACYLHYDROLASE, PUTATIVE (AFU_ORTHOLOGUE AFUA_2G00820)-RELATED"/>
    <property type="match status" value="1"/>
</dbReference>
<dbReference type="InterPro" id="IPR036514">
    <property type="entry name" value="SGNH_hydro_sf"/>
</dbReference>
<evidence type="ECO:0000259" key="2">
    <source>
        <dbReference type="Pfam" id="PF13472"/>
    </source>
</evidence>
<evidence type="ECO:0000256" key="1">
    <source>
        <dbReference type="SAM" id="SignalP"/>
    </source>
</evidence>
<dbReference type="InterPro" id="IPR053140">
    <property type="entry name" value="GDSL_Rv0518-like"/>
</dbReference>
<proteinExistence type="predicted"/>
<dbReference type="GO" id="GO:0016788">
    <property type="term" value="F:hydrolase activity, acting on ester bonds"/>
    <property type="evidence" value="ECO:0007669"/>
    <property type="project" value="UniProtKB-ARBA"/>
</dbReference>
<dbReference type="AlphaFoldDB" id="A0A2A4B4Y7"/>
<organism evidence="3 4">
    <name type="scientific">Sphingomonas spermidinifaciens</name>
    <dbReference type="NCBI Taxonomy" id="1141889"/>
    <lineage>
        <taxon>Bacteria</taxon>
        <taxon>Pseudomonadati</taxon>
        <taxon>Pseudomonadota</taxon>
        <taxon>Alphaproteobacteria</taxon>
        <taxon>Sphingomonadales</taxon>
        <taxon>Sphingomonadaceae</taxon>
        <taxon>Sphingomonas</taxon>
    </lineage>
</organism>
<evidence type="ECO:0000313" key="4">
    <source>
        <dbReference type="Proteomes" id="UP000218366"/>
    </source>
</evidence>
<dbReference type="Proteomes" id="UP000218366">
    <property type="component" value="Unassembled WGS sequence"/>
</dbReference>
<feature type="domain" description="SGNH hydrolase-type esterase" evidence="2">
    <location>
        <begin position="200"/>
        <end position="395"/>
    </location>
</feature>
<dbReference type="Pfam" id="PF13472">
    <property type="entry name" value="Lipase_GDSL_2"/>
    <property type="match status" value="1"/>
</dbReference>
<evidence type="ECO:0000313" key="3">
    <source>
        <dbReference type="EMBL" id="PCD02724.1"/>
    </source>
</evidence>
<keyword evidence="1" id="KW-0732">Signal</keyword>
<feature type="chain" id="PRO_5012472242" evidence="1">
    <location>
        <begin position="22"/>
        <end position="423"/>
    </location>
</feature>
<reference evidence="3 4" key="1">
    <citation type="submission" date="2017-09" db="EMBL/GenBank/DDBJ databases">
        <title>Sphingomonas spermidinifaciens 9NM-10, whole genome shotgun sequence.</title>
        <authorList>
            <person name="Feng G."/>
            <person name="Zhu H."/>
        </authorList>
    </citation>
    <scope>NUCLEOTIDE SEQUENCE [LARGE SCALE GENOMIC DNA]</scope>
    <source>
        <strain evidence="3 4">9NM-10</strain>
    </source>
</reference>
<name>A0A2A4B4Y7_9SPHN</name>
<feature type="signal peptide" evidence="1">
    <location>
        <begin position="1"/>
        <end position="21"/>
    </location>
</feature>
<sequence>MRWTEWGVAALLLAAGTPAMGQGCSWQPVWASAQMVPGGENRLAPGAMTDGSLRQIVRVSAGGPRIRVRVSNAFGTQPLTIRAASVARPMRIDAAGVDAASIAALRFGGRAGAVVPAGADWLSDPVALPVRAFDDLAVTLHVAGEPGEQTSHPGSRATSWLARGDATRDPEMAGATPTEHWFNLSGVEVEACERRGAVVVLGDSITDGRGSTTNGNNRWPDLLARRLAADPRTRGMPVLNQGIGGNRVLADGLGPSALARLDRDVLALAGITDLILFEGVNDIGTLSRAEQPRRRDADELFDRLTAAYTQIVARARARGIRVHGATITPFGASDYYHATPLIEGLRQRVNAWIRTPGHFDGLIDMDRAVADPTRPKRIDPALDTGDGLHPNPLGFDRMAAVVPLGALAGGRAPGLTGEAASLR</sequence>
<dbReference type="Gene3D" id="3.40.50.1110">
    <property type="entry name" value="SGNH hydrolase"/>
    <property type="match status" value="1"/>
</dbReference>
<dbReference type="RefSeq" id="WP_096344100.1">
    <property type="nucleotide sequence ID" value="NZ_NWMW01000002.1"/>
</dbReference>
<dbReference type="CDD" id="cd01830">
    <property type="entry name" value="XynE_like"/>
    <property type="match status" value="1"/>
</dbReference>
<dbReference type="InterPro" id="IPR013830">
    <property type="entry name" value="SGNH_hydro"/>
</dbReference>